<sequence length="237" mass="26197">MTEEPNYRDYLELDTLLSLQKPRSAASAATKSTVLSEQFFIIAHQTSELWLTQVIADLEAVIDTFTTTDDMSRAEWVIDLLQRAAELVRLLHSQLTALDRLSLSDFAAFRPLLGTASGAQSQQFRRLAQLIGDAKHDGPLYESFTAWVARSGQSVTELALKGTEANAYYRIIDVMLDIGNAYWRWQVCHIGLVSRIMGSQPGTGGTSGAGYLLDRCTLPFSELRELRGKAHVGLSVA</sequence>
<dbReference type="PANTHER" id="PTHR10138">
    <property type="entry name" value="TRYPTOPHAN 2,3-DIOXYGENASE"/>
    <property type="match status" value="1"/>
</dbReference>
<dbReference type="Proteomes" id="UP000631535">
    <property type="component" value="Unassembled WGS sequence"/>
</dbReference>
<organism evidence="1 2">
    <name type="scientific">Streptomyces daqingensis</name>
    <dbReference type="NCBI Taxonomy" id="1472640"/>
    <lineage>
        <taxon>Bacteria</taxon>
        <taxon>Bacillati</taxon>
        <taxon>Actinomycetota</taxon>
        <taxon>Actinomycetes</taxon>
        <taxon>Kitasatosporales</taxon>
        <taxon>Streptomycetaceae</taxon>
        <taxon>Streptomyces</taxon>
    </lineage>
</organism>
<dbReference type="Gene3D" id="1.20.58.480">
    <property type="match status" value="1"/>
</dbReference>
<proteinExistence type="predicted"/>
<protein>
    <submittedName>
        <fullName evidence="1">Tryptophan 2,3-dioxygenase</fullName>
    </submittedName>
</protein>
<dbReference type="Pfam" id="PF03301">
    <property type="entry name" value="Trp_dioxygenase"/>
    <property type="match status" value="2"/>
</dbReference>
<dbReference type="InterPro" id="IPR004981">
    <property type="entry name" value="Trp_2_3_dOase"/>
</dbReference>
<evidence type="ECO:0000313" key="2">
    <source>
        <dbReference type="Proteomes" id="UP000631535"/>
    </source>
</evidence>
<accession>A0ABQ2LZV6</accession>
<keyword evidence="2" id="KW-1185">Reference proteome</keyword>
<gene>
    <name evidence="1" type="primary">kynA</name>
    <name evidence="1" type="ORF">GCM10012287_12380</name>
</gene>
<reference evidence="2" key="1">
    <citation type="journal article" date="2019" name="Int. J. Syst. Evol. Microbiol.">
        <title>The Global Catalogue of Microorganisms (GCM) 10K type strain sequencing project: providing services to taxonomists for standard genome sequencing and annotation.</title>
        <authorList>
            <consortium name="The Broad Institute Genomics Platform"/>
            <consortium name="The Broad Institute Genome Sequencing Center for Infectious Disease"/>
            <person name="Wu L."/>
            <person name="Ma J."/>
        </authorList>
    </citation>
    <scope>NUCLEOTIDE SEQUENCE [LARGE SCALE GENOMIC DNA]</scope>
    <source>
        <strain evidence="2">CGMCC 4.7178</strain>
    </source>
</reference>
<comment type="caution">
    <text evidence="1">The sequence shown here is derived from an EMBL/GenBank/DDBJ whole genome shotgun (WGS) entry which is preliminary data.</text>
</comment>
<name>A0ABQ2LZV6_9ACTN</name>
<dbReference type="PANTHER" id="PTHR10138:SF0">
    <property type="entry name" value="TRYPTOPHAN 2,3-DIOXYGENASE"/>
    <property type="match status" value="1"/>
</dbReference>
<dbReference type="EMBL" id="BMMP01000003">
    <property type="protein sequence ID" value="GGO45159.1"/>
    <property type="molecule type" value="Genomic_DNA"/>
</dbReference>
<dbReference type="SUPFAM" id="SSF140959">
    <property type="entry name" value="Indolic compounds 2,3-dioxygenase-like"/>
    <property type="match status" value="1"/>
</dbReference>
<dbReference type="InterPro" id="IPR037217">
    <property type="entry name" value="Trp/Indoleamine_2_3_dOase-like"/>
</dbReference>
<evidence type="ECO:0000313" key="1">
    <source>
        <dbReference type="EMBL" id="GGO45159.1"/>
    </source>
</evidence>